<evidence type="ECO:0000256" key="2">
    <source>
        <dbReference type="SAM" id="SignalP"/>
    </source>
</evidence>
<dbReference type="EMBL" id="QGKR01000037">
    <property type="protein sequence ID" value="PWR13986.1"/>
    <property type="molecule type" value="Genomic_DNA"/>
</dbReference>
<name>A0A317DJR4_9ACTN</name>
<keyword evidence="4" id="KW-1185">Reference proteome</keyword>
<organism evidence="3 4">
    <name type="scientific">Micromonospora acroterricola</name>
    <dbReference type="NCBI Taxonomy" id="2202421"/>
    <lineage>
        <taxon>Bacteria</taxon>
        <taxon>Bacillati</taxon>
        <taxon>Actinomycetota</taxon>
        <taxon>Actinomycetes</taxon>
        <taxon>Micromonosporales</taxon>
        <taxon>Micromonosporaceae</taxon>
        <taxon>Micromonospora</taxon>
    </lineage>
</organism>
<evidence type="ECO:0008006" key="5">
    <source>
        <dbReference type="Google" id="ProtNLM"/>
    </source>
</evidence>
<feature type="compositionally biased region" description="Gly residues" evidence="1">
    <location>
        <begin position="58"/>
        <end position="67"/>
    </location>
</feature>
<feature type="non-terminal residue" evidence="3">
    <location>
        <position position="1"/>
    </location>
</feature>
<proteinExistence type="predicted"/>
<dbReference type="Proteomes" id="UP000245410">
    <property type="component" value="Unassembled WGS sequence"/>
</dbReference>
<evidence type="ECO:0000313" key="4">
    <source>
        <dbReference type="Proteomes" id="UP000245410"/>
    </source>
</evidence>
<protein>
    <recommendedName>
        <fullName evidence="5">Serine/threonine protein kinase</fullName>
    </recommendedName>
</protein>
<feature type="signal peptide" evidence="2">
    <location>
        <begin position="1"/>
        <end position="35"/>
    </location>
</feature>
<gene>
    <name evidence="3" type="ORF">DKT68_00405</name>
</gene>
<comment type="caution">
    <text evidence="3">The sequence shown here is derived from an EMBL/GenBank/DDBJ whole genome shotgun (WGS) entry which is preliminary data.</text>
</comment>
<evidence type="ECO:0000313" key="3">
    <source>
        <dbReference type="EMBL" id="PWR13986.1"/>
    </source>
</evidence>
<keyword evidence="2" id="KW-0732">Signal</keyword>
<dbReference type="AlphaFoldDB" id="A0A317DJR4"/>
<feature type="compositionally biased region" description="Low complexity" evidence="1">
    <location>
        <begin position="108"/>
        <end position="120"/>
    </location>
</feature>
<reference evidence="3 4" key="1">
    <citation type="submission" date="2018-05" db="EMBL/GenBank/DDBJ databases">
        <title>Micromonospora atacamensis sp. nov., a novel actinobacteria isolated from high altitude Atacama Desert soil.</title>
        <authorList>
            <person name="Carro L."/>
            <person name="Golinska P."/>
            <person name="Klenk H.-P."/>
            <person name="Goodfellow M."/>
        </authorList>
    </citation>
    <scope>NUCLEOTIDE SEQUENCE [LARGE SCALE GENOMIC DNA]</scope>
    <source>
        <strain evidence="3 4">5R2A7</strain>
    </source>
</reference>
<sequence length="267" mass="27333">PVPPARAPGRTARRAALVVAALLVAAAAGVSTGLAVTGDEPTGTAGRSTTAPPPDHPPGGGGQDGPFGPGPGPGPGAGPGPGPDRPGPPPGGREVPPPPFPCVRPHIAGAPVPAGSPAPGERFRPPDGWVWHADTAGFRVSVPARWHYSRDGSVACFQDPTTGRTFSVAEGGAADPLARLRAVRDAASGYGALPGYDEVRLAASDGGGEWECRWNAPYGARLHARQQVVGTRAGNGRWMLGWITDDRDWAAAGADWTIMRDSFRSPR</sequence>
<accession>A0A317DJR4</accession>
<feature type="chain" id="PRO_5016269988" description="Serine/threonine protein kinase" evidence="2">
    <location>
        <begin position="36"/>
        <end position="267"/>
    </location>
</feature>
<feature type="compositionally biased region" description="Low complexity" evidence="1">
    <location>
        <begin position="29"/>
        <end position="38"/>
    </location>
</feature>
<feature type="compositionally biased region" description="Pro residues" evidence="1">
    <location>
        <begin position="68"/>
        <end position="102"/>
    </location>
</feature>
<evidence type="ECO:0000256" key="1">
    <source>
        <dbReference type="SAM" id="MobiDB-lite"/>
    </source>
</evidence>
<feature type="region of interest" description="Disordered" evidence="1">
    <location>
        <begin position="29"/>
        <end position="121"/>
    </location>
</feature>